<sequence length="220" mass="23225">MRLLQTPHTRRQALFAGLAGVGALAGAATWKFHSSDAGHGAAGRVLPEDVCVVALPTPFDPAAGQRLEAPRAIPVDARCPVCGMYPAQSPEWAAQAIFANGDAHFFDSPLSLFQYLANVGQYSAGRTAQELVARYVTDTETSEWIAAQTAMYVEGSSARGPMRAGNLPAFASAGAAQRYSGRRGGRVIAFDGVDATLLERLAPGRSAAHRTHPSTQNSIF</sequence>
<keyword evidence="2" id="KW-1185">Reference proteome</keyword>
<accession>A0A240U160</accession>
<evidence type="ECO:0000313" key="1">
    <source>
        <dbReference type="EMBL" id="ART51098.1"/>
    </source>
</evidence>
<dbReference type="Gene3D" id="3.30.70.2050">
    <property type="match status" value="1"/>
</dbReference>
<organism evidence="1 2">
    <name type="scientific">Acidovorax carolinensis</name>
    <dbReference type="NCBI Taxonomy" id="553814"/>
    <lineage>
        <taxon>Bacteria</taxon>
        <taxon>Pseudomonadati</taxon>
        <taxon>Pseudomonadota</taxon>
        <taxon>Betaproteobacteria</taxon>
        <taxon>Burkholderiales</taxon>
        <taxon>Comamonadaceae</taxon>
        <taxon>Acidovorax</taxon>
    </lineage>
</organism>
<dbReference type="Proteomes" id="UP000194432">
    <property type="component" value="Chromosome 1"/>
</dbReference>
<dbReference type="AlphaFoldDB" id="A0A240U160"/>
<name>A0A240U160_9BURK</name>
<evidence type="ECO:0008006" key="3">
    <source>
        <dbReference type="Google" id="ProtNLM"/>
    </source>
</evidence>
<dbReference type="SUPFAM" id="SSF160387">
    <property type="entry name" value="NosL/MerB-like"/>
    <property type="match status" value="1"/>
</dbReference>
<reference evidence="1 2" key="1">
    <citation type="submission" date="2017-05" db="EMBL/GenBank/DDBJ databases">
        <title>Polyphasic characterization of four soil-derived phenanthrene-degrading Acidovorax strains and proposal of Acidovorax phenanthrenivorans sp. nov.</title>
        <authorList>
            <person name="Singleton D.R."/>
            <person name="Lee J."/>
            <person name="Dickey A.N."/>
            <person name="Stroud A."/>
            <person name="Scholl E.H."/>
            <person name="Wright F.A."/>
            <person name="Aitken M.D."/>
        </authorList>
    </citation>
    <scope>NUCLEOTIDE SEQUENCE [LARGE SCALE GENOMIC DNA]</scope>
    <source>
        <strain evidence="1">NA3</strain>
    </source>
</reference>
<dbReference type="PANTHER" id="PTHR41247">
    <property type="entry name" value="HTH-TYPE TRANSCRIPTIONAL REPRESSOR YCNK"/>
    <property type="match status" value="1"/>
</dbReference>
<dbReference type="InterPro" id="IPR008719">
    <property type="entry name" value="N2O_reductase_NosL"/>
</dbReference>
<dbReference type="KEGG" id="acin:CBP34_04655"/>
<proteinExistence type="predicted"/>
<dbReference type="EMBL" id="CP021361">
    <property type="protein sequence ID" value="ART51098.1"/>
    <property type="molecule type" value="Genomic_DNA"/>
</dbReference>
<dbReference type="Pfam" id="PF05573">
    <property type="entry name" value="NosL"/>
    <property type="match status" value="1"/>
</dbReference>
<gene>
    <name evidence="1" type="ORF">CBP34_04655</name>
</gene>
<dbReference type="RefSeq" id="WP_094097440.1">
    <property type="nucleotide sequence ID" value="NZ_CP021361.1"/>
</dbReference>
<protein>
    <recommendedName>
        <fullName evidence="3">Nitrous oxide reductase accessory protein NosL</fullName>
    </recommendedName>
</protein>
<evidence type="ECO:0000313" key="2">
    <source>
        <dbReference type="Proteomes" id="UP000194432"/>
    </source>
</evidence>
<dbReference type="PANTHER" id="PTHR41247:SF1">
    <property type="entry name" value="HTH-TYPE TRANSCRIPTIONAL REPRESSOR YCNK"/>
    <property type="match status" value="1"/>
</dbReference>